<dbReference type="InterPro" id="IPR020557">
    <property type="entry name" value="Fumarate_lyase_CS"/>
</dbReference>
<dbReference type="Pfam" id="PF08328">
    <property type="entry name" value="ASL_C"/>
    <property type="match status" value="1"/>
</dbReference>
<dbReference type="Gene3D" id="1.10.40.30">
    <property type="entry name" value="Fumarase/aspartase (C-terminal domain)"/>
    <property type="match status" value="1"/>
</dbReference>
<dbReference type="InterPro" id="IPR022761">
    <property type="entry name" value="Fumarate_lyase_N"/>
</dbReference>
<keyword evidence="3" id="KW-0658">Purine biosynthesis</keyword>
<evidence type="ECO:0000259" key="4">
    <source>
        <dbReference type="Pfam" id="PF00206"/>
    </source>
</evidence>
<dbReference type="InterPro" id="IPR013539">
    <property type="entry name" value="PurB_C"/>
</dbReference>
<dbReference type="STRING" id="397948.Cmaq_0020"/>
<dbReference type="InterPro" id="IPR047136">
    <property type="entry name" value="PurB_bact"/>
</dbReference>
<dbReference type="HOGENOM" id="CLU_025566_2_0_2"/>
<proteinExistence type="predicted"/>
<evidence type="ECO:0000256" key="1">
    <source>
        <dbReference type="ARBA" id="ARBA00004706"/>
    </source>
</evidence>
<dbReference type="EMBL" id="CP000852">
    <property type="protein sequence ID" value="ABW00874.1"/>
    <property type="molecule type" value="Genomic_DNA"/>
</dbReference>
<gene>
    <name evidence="6" type="ordered locus">Cmaq_0020</name>
</gene>
<organism evidence="6 7">
    <name type="scientific">Caldivirga maquilingensis (strain ATCC 700844 / DSM 13496 / JCM 10307 / IC-167)</name>
    <dbReference type="NCBI Taxonomy" id="397948"/>
    <lineage>
        <taxon>Archaea</taxon>
        <taxon>Thermoproteota</taxon>
        <taxon>Thermoprotei</taxon>
        <taxon>Thermoproteales</taxon>
        <taxon>Thermoproteaceae</taxon>
        <taxon>Caldivirga</taxon>
    </lineage>
</organism>
<comment type="pathway">
    <text evidence="1">Purine metabolism; IMP biosynthesis via de novo pathway; 5-amino-1-(5-phospho-D-ribosyl)imidazole-4-carboxamide from 5-amino-1-(5-phospho-D-ribosyl)imidazole-4-carboxylate: step 2/2.</text>
</comment>
<feature type="domain" description="Adenylosuccinate lyase PurB C-terminal" evidence="5">
    <location>
        <begin position="321"/>
        <end position="432"/>
    </location>
</feature>
<dbReference type="RefSeq" id="WP_012185094.1">
    <property type="nucleotide sequence ID" value="NC_009954.1"/>
</dbReference>
<comment type="pathway">
    <text evidence="2">Purine metabolism; AMP biosynthesis via de novo pathway; AMP from IMP: step 2/2.</text>
</comment>
<reference evidence="6 7" key="1">
    <citation type="submission" date="2007-10" db="EMBL/GenBank/DDBJ databases">
        <title>Complete sequence of Caldivirga maquilingensis IC-167.</title>
        <authorList>
            <consortium name="US DOE Joint Genome Institute"/>
            <person name="Copeland A."/>
            <person name="Lucas S."/>
            <person name="Lapidus A."/>
            <person name="Barry K."/>
            <person name="Glavina del Rio T."/>
            <person name="Dalin E."/>
            <person name="Tice H."/>
            <person name="Pitluck S."/>
            <person name="Saunders E."/>
            <person name="Brettin T."/>
            <person name="Bruce D."/>
            <person name="Detter J.C."/>
            <person name="Han C."/>
            <person name="Schmutz J."/>
            <person name="Larimer F."/>
            <person name="Land M."/>
            <person name="Hauser L."/>
            <person name="Kyrpides N."/>
            <person name="Ivanova N."/>
            <person name="Biddle J.F."/>
            <person name="Zhang Z."/>
            <person name="Fitz-Gibbon S.T."/>
            <person name="Lowe T.M."/>
            <person name="Saltikov C."/>
            <person name="House C.H."/>
            <person name="Richardson P."/>
        </authorList>
    </citation>
    <scope>NUCLEOTIDE SEQUENCE [LARGE SCALE GENOMIC DNA]</scope>
    <source>
        <strain evidence="7">ATCC 700844 / DSM 13496 / JCM 10307 / IC-167</strain>
    </source>
</reference>
<dbReference type="InterPro" id="IPR000362">
    <property type="entry name" value="Fumarate_lyase_fam"/>
</dbReference>
<sequence length="470" mass="52689">MDILSPLDARYRNELKGYHEVASEDAFIMYRAKVELLYLEFLIDKLSKLGLVKPINDEEKRRLRGIRLSSGDVNEVRRLEDELGHDVKALEYVLRGRLKAIGLEDYAHLIHLGLTSEDVNNLAMGIMIKRILYEYLIPSLVDLGKVLVNLSNKYADTPMLARTHGQPATPTTFGKEIAYHSHRLCSWISTLINLKINGKVAGASGSMASFTMIAQLDWPRELMNFVSSLGLEPTPVATQILPPDNLNHIIAAVGLTSYSLINLAQDMWMYSMLGYIKFKGRVIGSSTMPHKVNPVDLENAEGNLKLGASMLMEISKILQSSRLQRDLSDSTIKRNLGLAMGYVVLGSRRLRKFMEGIEVNEEALTNDLNNHWEVLSEAVQVRLRVLGQANAYEKSLKLFRVPRMSMSDYINAIKELGVNDELLLNLRPSNYIGYASVIARNIAESCTQLLNKAEDTCIKESEAMSALGFK</sequence>
<dbReference type="PROSITE" id="PS00163">
    <property type="entry name" value="FUMARATE_LYASES"/>
    <property type="match status" value="1"/>
</dbReference>
<dbReference type="InterPro" id="IPR008948">
    <property type="entry name" value="L-Aspartase-like"/>
</dbReference>
<dbReference type="PRINTS" id="PR00149">
    <property type="entry name" value="FUMRATELYASE"/>
</dbReference>
<dbReference type="Proteomes" id="UP000001137">
    <property type="component" value="Chromosome"/>
</dbReference>
<dbReference type="OrthoDB" id="26319at2157"/>
<dbReference type="eggNOG" id="arCOG01747">
    <property type="taxonomic scope" value="Archaea"/>
</dbReference>
<accession>A8M9J3</accession>
<keyword evidence="7" id="KW-1185">Reference proteome</keyword>
<dbReference type="AlphaFoldDB" id="A8M9J3"/>
<dbReference type="GeneID" id="5710442"/>
<dbReference type="PANTHER" id="PTHR43411:SF1">
    <property type="entry name" value="ADENYLOSUCCINATE LYASE"/>
    <property type="match status" value="1"/>
</dbReference>
<dbReference type="PANTHER" id="PTHR43411">
    <property type="entry name" value="ADENYLOSUCCINATE LYASE"/>
    <property type="match status" value="1"/>
</dbReference>
<dbReference type="SUPFAM" id="SSF48557">
    <property type="entry name" value="L-aspartase-like"/>
    <property type="match status" value="1"/>
</dbReference>
<name>A8M9J3_CALMQ</name>
<evidence type="ECO:0000256" key="3">
    <source>
        <dbReference type="ARBA" id="ARBA00022755"/>
    </source>
</evidence>
<evidence type="ECO:0000313" key="6">
    <source>
        <dbReference type="EMBL" id="ABW00874.1"/>
    </source>
</evidence>
<protein>
    <submittedName>
        <fullName evidence="6">Adenylosuccinate lyase domain protein</fullName>
    </submittedName>
</protein>
<dbReference type="GO" id="GO:0006188">
    <property type="term" value="P:IMP biosynthetic process"/>
    <property type="evidence" value="ECO:0007669"/>
    <property type="project" value="InterPro"/>
</dbReference>
<evidence type="ECO:0000256" key="2">
    <source>
        <dbReference type="ARBA" id="ARBA00004734"/>
    </source>
</evidence>
<evidence type="ECO:0000313" key="7">
    <source>
        <dbReference type="Proteomes" id="UP000001137"/>
    </source>
</evidence>
<keyword evidence="6" id="KW-0456">Lyase</keyword>
<dbReference type="Pfam" id="PF00206">
    <property type="entry name" value="Lyase_1"/>
    <property type="match status" value="1"/>
</dbReference>
<evidence type="ECO:0000259" key="5">
    <source>
        <dbReference type="Pfam" id="PF08328"/>
    </source>
</evidence>
<dbReference type="Gene3D" id="1.10.275.10">
    <property type="entry name" value="Fumarase/aspartase (N-terminal domain)"/>
    <property type="match status" value="1"/>
</dbReference>
<dbReference type="KEGG" id="cma:Cmaq_0020"/>
<dbReference type="GO" id="GO:0004018">
    <property type="term" value="F:N6-(1,2-dicarboxyethyl)AMP AMP-lyase (fumarate-forming) activity"/>
    <property type="evidence" value="ECO:0007669"/>
    <property type="project" value="InterPro"/>
</dbReference>
<dbReference type="NCBIfam" id="NF006764">
    <property type="entry name" value="PRK09285.1"/>
    <property type="match status" value="1"/>
</dbReference>
<feature type="domain" description="Fumarate lyase N-terminal" evidence="4">
    <location>
        <begin position="69"/>
        <end position="302"/>
    </location>
</feature>
<dbReference type="InterPro" id="IPR024083">
    <property type="entry name" value="Fumarase/histidase_N"/>
</dbReference>
<dbReference type="Gene3D" id="1.20.200.10">
    <property type="entry name" value="Fumarase/aspartase (Central domain)"/>
    <property type="match status" value="1"/>
</dbReference>